<sequence length="255" mass="28087">MKWSNKIHRILGLGLLASTQATAEPPTQDFLNADINVVSSYEIETDKLIMMELDTGEMLLATGDGKFLIKGGSLFSTVHTKFVNSPQELYAASHVDLKKMKINPEEDFAGFNLNPLAKVFGGTLFIAPTGCKHCGDFVEILEKQHPDKRFRIAIVPVFDDKEYENTLLAQCSDDPDKALRALYEGTWSEAKYPRPPNSQCKEAITKVNSTYASLQIMSPGRVGLPAFFNNKTSSIIGLPTSKAQLTSIIVEGIDL</sequence>
<dbReference type="EMBL" id="VXJS01000007">
    <property type="protein sequence ID" value="KAA8675629.1"/>
    <property type="molecule type" value="Genomic_DNA"/>
</dbReference>
<name>A0A5M9NX06_9VIBR</name>
<organism evidence="2 3">
    <name type="scientific">Vibrio gigantis</name>
    <dbReference type="NCBI Taxonomy" id="296199"/>
    <lineage>
        <taxon>Bacteria</taxon>
        <taxon>Pseudomonadati</taxon>
        <taxon>Pseudomonadota</taxon>
        <taxon>Gammaproteobacteria</taxon>
        <taxon>Vibrionales</taxon>
        <taxon>Vibrionaceae</taxon>
        <taxon>Vibrio</taxon>
    </lineage>
</organism>
<reference evidence="2 3" key="1">
    <citation type="submission" date="2019-09" db="EMBL/GenBank/DDBJ databases">
        <title>Draft genome sequence of various Type strains from the CCUG.</title>
        <authorList>
            <person name="Pineiro-Iglesias B."/>
            <person name="Tunovic T."/>
            <person name="Unosson C."/>
            <person name="Inganas E."/>
            <person name="Ohlen M."/>
            <person name="Cardew S."/>
            <person name="Jensie-Markopoulos S."/>
            <person name="Salva-Serra F."/>
            <person name="Jaen-Luchoro D."/>
            <person name="Karlsson R."/>
            <person name="Svensson-Stadler L."/>
            <person name="Chun J."/>
            <person name="Moore E."/>
        </authorList>
    </citation>
    <scope>NUCLEOTIDE SEQUENCE [LARGE SCALE GENOMIC DNA]</scope>
    <source>
        <strain evidence="2 3">CCUG 56969T</strain>
    </source>
</reference>
<keyword evidence="3" id="KW-1185">Reference proteome</keyword>
<comment type="caution">
    <text evidence="2">The sequence shown here is derived from an EMBL/GenBank/DDBJ whole genome shotgun (WGS) entry which is preliminary data.</text>
</comment>
<dbReference type="AlphaFoldDB" id="A0A5M9NX06"/>
<dbReference type="OrthoDB" id="5918278at2"/>
<protein>
    <recommendedName>
        <fullName evidence="4">Thiol:disulfide interchange protein DsbC</fullName>
    </recommendedName>
</protein>
<dbReference type="RefSeq" id="WP_086714969.1">
    <property type="nucleotide sequence ID" value="NZ_AP025494.1"/>
</dbReference>
<keyword evidence="1" id="KW-0732">Signal</keyword>
<dbReference type="Proteomes" id="UP000322521">
    <property type="component" value="Unassembled WGS sequence"/>
</dbReference>
<evidence type="ECO:0008006" key="4">
    <source>
        <dbReference type="Google" id="ProtNLM"/>
    </source>
</evidence>
<feature type="chain" id="PRO_5024359258" description="Thiol:disulfide interchange protein DsbC" evidence="1">
    <location>
        <begin position="24"/>
        <end position="255"/>
    </location>
</feature>
<feature type="signal peptide" evidence="1">
    <location>
        <begin position="1"/>
        <end position="23"/>
    </location>
</feature>
<evidence type="ECO:0000313" key="3">
    <source>
        <dbReference type="Proteomes" id="UP000322521"/>
    </source>
</evidence>
<gene>
    <name evidence="2" type="ORF">F4W18_13480</name>
</gene>
<dbReference type="Gene3D" id="3.40.30.10">
    <property type="entry name" value="Glutaredoxin"/>
    <property type="match status" value="1"/>
</dbReference>
<accession>A0A5M9NX06</accession>
<proteinExistence type="predicted"/>
<evidence type="ECO:0000313" key="2">
    <source>
        <dbReference type="EMBL" id="KAA8675629.1"/>
    </source>
</evidence>
<evidence type="ECO:0000256" key="1">
    <source>
        <dbReference type="SAM" id="SignalP"/>
    </source>
</evidence>